<dbReference type="KEGG" id="scy:SCATT_00910"/>
<name>F8K2X7_STREN</name>
<dbReference type="AlphaFoldDB" id="F8K2X7"/>
<dbReference type="Pfam" id="PF01323">
    <property type="entry name" value="DSBA"/>
    <property type="match status" value="1"/>
</dbReference>
<proteinExistence type="predicted"/>
<dbReference type="PANTHER" id="PTHR13887">
    <property type="entry name" value="GLUTATHIONE S-TRANSFERASE KAPPA"/>
    <property type="match status" value="1"/>
</dbReference>
<dbReference type="InterPro" id="IPR001853">
    <property type="entry name" value="DSBA-like_thioredoxin_dom"/>
</dbReference>
<accession>F8K2X7</accession>
<dbReference type="Gene3D" id="3.40.30.10">
    <property type="entry name" value="Glutaredoxin"/>
    <property type="match status" value="1"/>
</dbReference>
<dbReference type="STRING" id="1003195.SCATT_00910"/>
<dbReference type="RefSeq" id="WP_014140865.1">
    <property type="nucleotide sequence ID" value="NC_016111.1"/>
</dbReference>
<dbReference type="PANTHER" id="PTHR13887:SF33">
    <property type="entry name" value="ISOMERASE"/>
    <property type="match status" value="1"/>
</dbReference>
<gene>
    <name evidence="2" type="ordered locus">SCATT_00910</name>
</gene>
<organism evidence="2 3">
    <name type="scientific">Streptantibioticus cattleyicolor (strain ATCC 35852 / DSM 46488 / JCM 4925 / NBRC 14057 / NRRL 8057)</name>
    <name type="common">Streptomyces cattleya</name>
    <dbReference type="NCBI Taxonomy" id="1003195"/>
    <lineage>
        <taxon>Bacteria</taxon>
        <taxon>Bacillati</taxon>
        <taxon>Actinomycetota</taxon>
        <taxon>Actinomycetes</taxon>
        <taxon>Kitasatosporales</taxon>
        <taxon>Streptomycetaceae</taxon>
        <taxon>Streptantibioticus</taxon>
    </lineage>
</organism>
<evidence type="ECO:0000259" key="1">
    <source>
        <dbReference type="Pfam" id="PF01323"/>
    </source>
</evidence>
<dbReference type="GO" id="GO:0016491">
    <property type="term" value="F:oxidoreductase activity"/>
    <property type="evidence" value="ECO:0007669"/>
    <property type="project" value="InterPro"/>
</dbReference>
<dbReference type="SUPFAM" id="SSF52833">
    <property type="entry name" value="Thioredoxin-like"/>
    <property type="match status" value="1"/>
</dbReference>
<keyword evidence="3" id="KW-1185">Reference proteome</keyword>
<evidence type="ECO:0000313" key="2">
    <source>
        <dbReference type="EMBL" id="AEW92462.1"/>
    </source>
</evidence>
<dbReference type="OrthoDB" id="9799122at2"/>
<dbReference type="Proteomes" id="UP000007842">
    <property type="component" value="Chromosome"/>
</dbReference>
<evidence type="ECO:0000313" key="3">
    <source>
        <dbReference type="Proteomes" id="UP000007842"/>
    </source>
</evidence>
<reference evidence="3" key="1">
    <citation type="submission" date="2011-12" db="EMBL/GenBank/DDBJ databases">
        <title>Complete genome sequence of Streptomyces cattleya strain DSM 46488.</title>
        <authorList>
            <person name="Ou H.-Y."/>
            <person name="Li P."/>
            <person name="Zhao C."/>
            <person name="O'Hagan D."/>
            <person name="Deng Z."/>
        </authorList>
    </citation>
    <scope>NUCLEOTIDE SEQUENCE [LARGE SCALE GENOMIC DNA]</scope>
    <source>
        <strain evidence="3">ATCC 35852 / DSM 46488 / JCM 4925 / NBRC 14057 / NRRL 8057</strain>
    </source>
</reference>
<sequence length="217" mass="24170">MTVTIDVWFDYICPFSLITRRVLQEALPRQDVVLEWHPFEVNPDCAVEVGEYPRGIWEAEVRPLAERVGVELPSPPGTPLRRSRMAFLGYQFALDHGVGTAYTERVSTAYFHEWADISDPVELTRLAAEVGLDPRAYRAAILSERYTRRHLDAVAEARGRHGVTMVPTVAIGPWRREGVPGKEELLRAVERAAATAPTPTTPLESVPTTVATLARVA</sequence>
<dbReference type="KEGG" id="sct:SCAT_0088"/>
<dbReference type="EMBL" id="CP003219">
    <property type="protein sequence ID" value="AEW92462.1"/>
    <property type="molecule type" value="Genomic_DNA"/>
</dbReference>
<dbReference type="eggNOG" id="COG2761">
    <property type="taxonomic scope" value="Bacteria"/>
</dbReference>
<feature type="domain" description="DSBA-like thioredoxin" evidence="1">
    <location>
        <begin position="4"/>
        <end position="172"/>
    </location>
</feature>
<protein>
    <recommendedName>
        <fullName evidence="1">DSBA-like thioredoxin domain-containing protein</fullName>
    </recommendedName>
</protein>
<dbReference type="PATRIC" id="fig|1003195.11.peg.1745"/>
<dbReference type="HOGENOM" id="CLU_069253_2_0_11"/>
<accession>G8WYS1</accession>
<dbReference type="InterPro" id="IPR036249">
    <property type="entry name" value="Thioredoxin-like_sf"/>
</dbReference>